<organism evidence="2 3">
    <name type="scientific">Dysosmobacter acutus</name>
    <dbReference type="NCBI Taxonomy" id="2841504"/>
    <lineage>
        <taxon>Bacteria</taxon>
        <taxon>Bacillati</taxon>
        <taxon>Bacillota</taxon>
        <taxon>Clostridia</taxon>
        <taxon>Eubacteriales</taxon>
        <taxon>Oscillospiraceae</taxon>
        <taxon>Dysosmobacter</taxon>
    </lineage>
</organism>
<dbReference type="RefSeq" id="WP_216633264.1">
    <property type="nucleotide sequence ID" value="NZ_JAHLQN010000001.1"/>
</dbReference>
<evidence type="ECO:0000313" key="3">
    <source>
        <dbReference type="Proteomes" id="UP000787672"/>
    </source>
</evidence>
<gene>
    <name evidence="2" type="ORF">KQI82_13655</name>
</gene>
<feature type="region of interest" description="Disordered" evidence="1">
    <location>
        <begin position="19"/>
        <end position="45"/>
    </location>
</feature>
<protein>
    <submittedName>
        <fullName evidence="2">Uncharacterized protein</fullName>
    </submittedName>
</protein>
<name>A0ABS6FEH2_9FIRM</name>
<evidence type="ECO:0000256" key="1">
    <source>
        <dbReference type="SAM" id="MobiDB-lite"/>
    </source>
</evidence>
<proteinExistence type="predicted"/>
<evidence type="ECO:0000313" key="2">
    <source>
        <dbReference type="EMBL" id="MBU5627952.1"/>
    </source>
</evidence>
<reference evidence="2 3" key="1">
    <citation type="submission" date="2021-06" db="EMBL/GenBank/DDBJ databases">
        <authorList>
            <person name="Sun Q."/>
            <person name="Li D."/>
        </authorList>
    </citation>
    <scope>NUCLEOTIDE SEQUENCE [LARGE SCALE GENOMIC DNA]</scope>
    <source>
        <strain evidence="2 3">MSJ-2</strain>
    </source>
</reference>
<dbReference type="Proteomes" id="UP000787672">
    <property type="component" value="Unassembled WGS sequence"/>
</dbReference>
<comment type="caution">
    <text evidence="2">The sequence shown here is derived from an EMBL/GenBank/DDBJ whole genome shotgun (WGS) entry which is preliminary data.</text>
</comment>
<accession>A0ABS6FEH2</accession>
<sequence>MLMGLTLCLTCLSGCGTAGQTPPGEESGSASGETLPGEEPEDQEKTLPDALPLQFVFASGAGAWGTALTLDRDGSFAGEYRDSDMGVSGGGYPNGTVYICTFSGRFEEIEQVDDTTYSMKLGEISLEDEPGREWIEEGFRYVASAPYGIEGGETFFLYTPDTPLDDLPEEFLSWWPDNWRKETDGLDTLGCYGIHNQETDDGFFAAESGKGRPTAAYDANGDGVLQTSEFPVPTGEAFGLEGEDAALYSAVAAYAIEQTPVDPRDTMLILPSLRVFGEYEGENGEKNYVCGFLKRYYYDLGAGLEDPQNPVYSSSGGAGNPARVTLSADGMLTDFQETYDGADNTGRIEELCGPLSGLADALNSGTELPEGERELTPRDDTLLRMYLNYYFSEN</sequence>
<dbReference type="EMBL" id="JAHLQN010000001">
    <property type="protein sequence ID" value="MBU5627952.1"/>
    <property type="molecule type" value="Genomic_DNA"/>
</dbReference>
<keyword evidence="3" id="KW-1185">Reference proteome</keyword>